<feature type="non-terminal residue" evidence="2">
    <location>
        <position position="1"/>
    </location>
</feature>
<gene>
    <name evidence="2" type="ORF">OLEA9_A108734</name>
</gene>
<reference evidence="2 3" key="1">
    <citation type="submission" date="2019-12" db="EMBL/GenBank/DDBJ databases">
        <authorList>
            <person name="Alioto T."/>
            <person name="Alioto T."/>
            <person name="Gomez Garrido J."/>
        </authorList>
    </citation>
    <scope>NUCLEOTIDE SEQUENCE [LARGE SCALE GENOMIC DNA]</scope>
</reference>
<dbReference type="Gramene" id="OE9A108734T1">
    <property type="protein sequence ID" value="OE9A108734C1"/>
    <property type="gene ID" value="OE9A108734"/>
</dbReference>
<comment type="caution">
    <text evidence="2">The sequence shown here is derived from an EMBL/GenBank/DDBJ whole genome shotgun (WGS) entry which is preliminary data.</text>
</comment>
<dbReference type="EMBL" id="CACTIH010002650">
    <property type="protein sequence ID" value="CAA2976934.1"/>
    <property type="molecule type" value="Genomic_DNA"/>
</dbReference>
<evidence type="ECO:0000313" key="3">
    <source>
        <dbReference type="Proteomes" id="UP000594638"/>
    </source>
</evidence>
<proteinExistence type="predicted"/>
<evidence type="ECO:0000313" key="2">
    <source>
        <dbReference type="EMBL" id="CAA2976934.1"/>
    </source>
</evidence>
<accession>A0A8S0RCE4</accession>
<dbReference type="OrthoDB" id="10691349at2759"/>
<dbReference type="AlphaFoldDB" id="A0A8S0RCE4"/>
<dbReference type="Proteomes" id="UP000594638">
    <property type="component" value="Unassembled WGS sequence"/>
</dbReference>
<protein>
    <submittedName>
        <fullName evidence="2">Uncharacterized protein</fullName>
    </submittedName>
</protein>
<feature type="region of interest" description="Disordered" evidence="1">
    <location>
        <begin position="1"/>
        <end position="37"/>
    </location>
</feature>
<evidence type="ECO:0000256" key="1">
    <source>
        <dbReference type="SAM" id="MobiDB-lite"/>
    </source>
</evidence>
<sequence length="327" mass="38922">DDGHELGQEYKESEESSGSGDELDPYDPNFSDNFKKPFVKKPDMGTLSDFKDELEAISSDSYGDTQSYIDYNESNDTFDSEYIDKRTTCDEMFRARTPKYLPFYFYTVPKNYTPPDKIIGHKLNRDKPTTPDPIDEYIPTEAEHIFKDPVELHYRHNRLLDRLEVYDEGFQKFIMENHRAKEQVDKIERGEITLNISTTKPLEYVEIQPQLNRDFKRYRLIVKMFDSIMNQTKLNVSQLSRNHVKMYNKLKHIVSEQKYVRAKFYRLTIPPVQTKASVKTTRFYMKYLKQNRPFQELLNATIALPDFKRDQKVTHNYIDSFYEYLMS</sequence>
<name>A0A8S0RCE4_OLEEU</name>
<organism evidence="2 3">
    <name type="scientific">Olea europaea subsp. europaea</name>
    <dbReference type="NCBI Taxonomy" id="158383"/>
    <lineage>
        <taxon>Eukaryota</taxon>
        <taxon>Viridiplantae</taxon>
        <taxon>Streptophyta</taxon>
        <taxon>Embryophyta</taxon>
        <taxon>Tracheophyta</taxon>
        <taxon>Spermatophyta</taxon>
        <taxon>Magnoliopsida</taxon>
        <taxon>eudicotyledons</taxon>
        <taxon>Gunneridae</taxon>
        <taxon>Pentapetalae</taxon>
        <taxon>asterids</taxon>
        <taxon>lamiids</taxon>
        <taxon>Lamiales</taxon>
        <taxon>Oleaceae</taxon>
        <taxon>Oleeae</taxon>
        <taxon>Olea</taxon>
    </lineage>
</organism>
<keyword evidence="3" id="KW-1185">Reference proteome</keyword>
<feature type="compositionally biased region" description="Basic and acidic residues" evidence="1">
    <location>
        <begin position="1"/>
        <end position="14"/>
    </location>
</feature>